<reference evidence="2 3" key="1">
    <citation type="submission" date="2019-03" db="EMBL/GenBank/DDBJ databases">
        <title>Genomic Encyclopedia of Type Strains, Phase IV (KMG-IV): sequencing the most valuable type-strain genomes for metagenomic binning, comparative biology and taxonomic classification.</title>
        <authorList>
            <person name="Goeker M."/>
        </authorList>
    </citation>
    <scope>NUCLEOTIDE SEQUENCE [LARGE SCALE GENOMIC DNA]</scope>
    <source>
        <strain evidence="2 3">DSM 100451</strain>
    </source>
</reference>
<comment type="caution">
    <text evidence="2">The sequence shown here is derived from an EMBL/GenBank/DDBJ whole genome shotgun (WGS) entry which is preliminary data.</text>
</comment>
<feature type="domain" description="Ribosomal protein eL8/eL30/eS12/Gadd45" evidence="1">
    <location>
        <begin position="6"/>
        <end position="58"/>
    </location>
</feature>
<dbReference type="AlphaFoldDB" id="A0A4R1QN77"/>
<dbReference type="Proteomes" id="UP000295184">
    <property type="component" value="Unassembled WGS sequence"/>
</dbReference>
<evidence type="ECO:0000313" key="2">
    <source>
        <dbReference type="EMBL" id="TCL53715.1"/>
    </source>
</evidence>
<dbReference type="SUPFAM" id="SSF55315">
    <property type="entry name" value="L30e-like"/>
    <property type="match status" value="1"/>
</dbReference>
<protein>
    <submittedName>
        <fullName evidence="2">Ribosomal L7Ae/L30e/S12e/Gadd45-like protein</fullName>
    </submittedName>
</protein>
<dbReference type="GeneID" id="97381696"/>
<dbReference type="RefSeq" id="WP_058963857.1">
    <property type="nucleotide sequence ID" value="NZ_CABKVM010000015.1"/>
</dbReference>
<dbReference type="Pfam" id="PF01248">
    <property type="entry name" value="Ribosomal_L7Ae"/>
    <property type="match status" value="1"/>
</dbReference>
<dbReference type="OrthoDB" id="9794863at2"/>
<accession>A0A4R1QN77</accession>
<evidence type="ECO:0000313" key="3">
    <source>
        <dbReference type="Proteomes" id="UP000295184"/>
    </source>
</evidence>
<gene>
    <name evidence="2" type="ORF">EDD77_12840</name>
</gene>
<dbReference type="InterPro" id="IPR029064">
    <property type="entry name" value="Ribosomal_eL30-like_sf"/>
</dbReference>
<dbReference type="STRING" id="1650663.GCA_001486665_01411"/>
<proteinExistence type="predicted"/>
<dbReference type="InterPro" id="IPR004038">
    <property type="entry name" value="Ribosomal_eL8/eL30/eS12/Gad45"/>
</dbReference>
<sequence>MENKQKLLSAVSLCRKAGKLVMGFDAVRESVMSGKAWLVLLAADVSDGTAKRMARTCEDITECRRMPLTQLELCGISYKKVGVYSVLDEHLANLCSQYLADEKEENE</sequence>
<organism evidence="2 3">
    <name type="scientific">Allofournierella massiliensis</name>
    <dbReference type="NCBI Taxonomy" id="1650663"/>
    <lineage>
        <taxon>Bacteria</taxon>
        <taxon>Bacillati</taxon>
        <taxon>Bacillota</taxon>
        <taxon>Clostridia</taxon>
        <taxon>Eubacteriales</taxon>
        <taxon>Oscillospiraceae</taxon>
        <taxon>Allofournierella</taxon>
    </lineage>
</organism>
<name>A0A4R1QN77_9FIRM</name>
<dbReference type="EMBL" id="SLUM01000028">
    <property type="protein sequence ID" value="TCL53715.1"/>
    <property type="molecule type" value="Genomic_DNA"/>
</dbReference>
<evidence type="ECO:0000259" key="1">
    <source>
        <dbReference type="Pfam" id="PF01248"/>
    </source>
</evidence>
<dbReference type="Gene3D" id="3.30.1330.30">
    <property type="match status" value="1"/>
</dbReference>